<gene>
    <name evidence="1" type="ORF">FA95DRAFT_1557745</name>
</gene>
<name>A0ACB8RWX8_9AGAM</name>
<proteinExistence type="predicted"/>
<keyword evidence="2" id="KW-1185">Reference proteome</keyword>
<evidence type="ECO:0000313" key="2">
    <source>
        <dbReference type="Proteomes" id="UP000814033"/>
    </source>
</evidence>
<dbReference type="Proteomes" id="UP000814033">
    <property type="component" value="Unassembled WGS sequence"/>
</dbReference>
<reference evidence="1" key="2">
    <citation type="journal article" date="2022" name="New Phytol.">
        <title>Evolutionary transition to the ectomycorrhizal habit in the genomes of a hyperdiverse lineage of mushroom-forming fungi.</title>
        <authorList>
            <person name="Looney B."/>
            <person name="Miyauchi S."/>
            <person name="Morin E."/>
            <person name="Drula E."/>
            <person name="Courty P.E."/>
            <person name="Kohler A."/>
            <person name="Kuo A."/>
            <person name="LaButti K."/>
            <person name="Pangilinan J."/>
            <person name="Lipzen A."/>
            <person name="Riley R."/>
            <person name="Andreopoulos W."/>
            <person name="He G."/>
            <person name="Johnson J."/>
            <person name="Nolan M."/>
            <person name="Tritt A."/>
            <person name="Barry K.W."/>
            <person name="Grigoriev I.V."/>
            <person name="Nagy L.G."/>
            <person name="Hibbett D."/>
            <person name="Henrissat B."/>
            <person name="Matheny P.B."/>
            <person name="Labbe J."/>
            <person name="Martin F.M."/>
        </authorList>
    </citation>
    <scope>NUCLEOTIDE SEQUENCE</scope>
    <source>
        <strain evidence="1">FP105234-sp</strain>
    </source>
</reference>
<dbReference type="EMBL" id="MU275883">
    <property type="protein sequence ID" value="KAI0048673.1"/>
    <property type="molecule type" value="Genomic_DNA"/>
</dbReference>
<evidence type="ECO:0000313" key="1">
    <source>
        <dbReference type="EMBL" id="KAI0048673.1"/>
    </source>
</evidence>
<sequence length="105" mass="10626">MWVPLDEFADGGEGADAFVPLGSAADAASALPPLDSAADARRDTAPDLLRSAAPSPPPPTSNLLNARHPRQPLPAAAPPHTANAAAAPARGARSRAATDPMDEVF</sequence>
<organism evidence="1 2">
    <name type="scientific">Auriscalpium vulgare</name>
    <dbReference type="NCBI Taxonomy" id="40419"/>
    <lineage>
        <taxon>Eukaryota</taxon>
        <taxon>Fungi</taxon>
        <taxon>Dikarya</taxon>
        <taxon>Basidiomycota</taxon>
        <taxon>Agaricomycotina</taxon>
        <taxon>Agaricomycetes</taxon>
        <taxon>Russulales</taxon>
        <taxon>Auriscalpiaceae</taxon>
        <taxon>Auriscalpium</taxon>
    </lineage>
</organism>
<comment type="caution">
    <text evidence="1">The sequence shown here is derived from an EMBL/GenBank/DDBJ whole genome shotgun (WGS) entry which is preliminary data.</text>
</comment>
<reference evidence="1" key="1">
    <citation type="submission" date="2021-02" db="EMBL/GenBank/DDBJ databases">
        <authorList>
            <consortium name="DOE Joint Genome Institute"/>
            <person name="Ahrendt S."/>
            <person name="Looney B.P."/>
            <person name="Miyauchi S."/>
            <person name="Morin E."/>
            <person name="Drula E."/>
            <person name="Courty P.E."/>
            <person name="Chicoki N."/>
            <person name="Fauchery L."/>
            <person name="Kohler A."/>
            <person name="Kuo A."/>
            <person name="Labutti K."/>
            <person name="Pangilinan J."/>
            <person name="Lipzen A."/>
            <person name="Riley R."/>
            <person name="Andreopoulos W."/>
            <person name="He G."/>
            <person name="Johnson J."/>
            <person name="Barry K.W."/>
            <person name="Grigoriev I.V."/>
            <person name="Nagy L."/>
            <person name="Hibbett D."/>
            <person name="Henrissat B."/>
            <person name="Matheny P.B."/>
            <person name="Labbe J."/>
            <person name="Martin F."/>
        </authorList>
    </citation>
    <scope>NUCLEOTIDE SEQUENCE</scope>
    <source>
        <strain evidence="1">FP105234-sp</strain>
    </source>
</reference>
<accession>A0ACB8RWX8</accession>
<protein>
    <submittedName>
        <fullName evidence="1">Uncharacterized protein</fullName>
    </submittedName>
</protein>